<evidence type="ECO:0000313" key="2">
    <source>
        <dbReference type="Proteomes" id="UP001190700"/>
    </source>
</evidence>
<evidence type="ECO:0000313" key="1">
    <source>
        <dbReference type="EMBL" id="KAK3265855.1"/>
    </source>
</evidence>
<sequence>MRSAEELSWRDTEGIQRAPVAAQATVAGERLSFQAAEVEAGAGVTWEVVAGYILEEGLEPFHLSSWGQEELVAVDRHALRLKAGEASSLPTYVGGGQVRSGLPFGGWVEGGVCRGGLGVVEGGRRAAAASSCTFRWRDSFSLKDEGVETEKTFVGVGEWAFHPIGEGALVTPSVQTLGLFDGGLRAMEAGTGTFTACLISAGCECLECFGDFMVGEAFSKFVTMWAPSPDMHVALGGEGWQLPVVPHKPPPPRVCGVAATESGELLLAAAPRDLEEAAVEAECRHANTGGFGTGLVPSPVWASQ</sequence>
<accession>A0AAE0FU34</accession>
<comment type="caution">
    <text evidence="1">The sequence shown here is derived from an EMBL/GenBank/DDBJ whole genome shotgun (WGS) entry which is preliminary data.</text>
</comment>
<reference evidence="1 2" key="1">
    <citation type="journal article" date="2015" name="Genome Biol. Evol.">
        <title>Comparative Genomics of a Bacterivorous Green Alga Reveals Evolutionary Causalities and Consequences of Phago-Mixotrophic Mode of Nutrition.</title>
        <authorList>
            <person name="Burns J.A."/>
            <person name="Paasch A."/>
            <person name="Narechania A."/>
            <person name="Kim E."/>
        </authorList>
    </citation>
    <scope>NUCLEOTIDE SEQUENCE [LARGE SCALE GENOMIC DNA]</scope>
    <source>
        <strain evidence="1 2">PLY_AMNH</strain>
    </source>
</reference>
<dbReference type="EMBL" id="LGRX02013654">
    <property type="protein sequence ID" value="KAK3265855.1"/>
    <property type="molecule type" value="Genomic_DNA"/>
</dbReference>
<protein>
    <submittedName>
        <fullName evidence="1">Uncharacterized protein</fullName>
    </submittedName>
</protein>
<gene>
    <name evidence="1" type="ORF">CYMTET_25493</name>
</gene>
<keyword evidence="2" id="KW-1185">Reference proteome</keyword>
<dbReference type="Proteomes" id="UP001190700">
    <property type="component" value="Unassembled WGS sequence"/>
</dbReference>
<organism evidence="1 2">
    <name type="scientific">Cymbomonas tetramitiformis</name>
    <dbReference type="NCBI Taxonomy" id="36881"/>
    <lineage>
        <taxon>Eukaryota</taxon>
        <taxon>Viridiplantae</taxon>
        <taxon>Chlorophyta</taxon>
        <taxon>Pyramimonadophyceae</taxon>
        <taxon>Pyramimonadales</taxon>
        <taxon>Pyramimonadaceae</taxon>
        <taxon>Cymbomonas</taxon>
    </lineage>
</organism>
<name>A0AAE0FU34_9CHLO</name>
<dbReference type="AlphaFoldDB" id="A0AAE0FU34"/>
<proteinExistence type="predicted"/>